<evidence type="ECO:0000259" key="1">
    <source>
        <dbReference type="PROSITE" id="PS50144"/>
    </source>
</evidence>
<feature type="domain" description="MATH" evidence="1">
    <location>
        <begin position="433"/>
        <end position="550"/>
    </location>
</feature>
<dbReference type="EMBL" id="BX284602">
    <property type="protein sequence ID" value="CCD63733.1"/>
    <property type="molecule type" value="Genomic_DNA"/>
</dbReference>
<gene>
    <name evidence="2 4" type="primary">math-28</name>
    <name evidence="2" type="ORF">CELE_F36H5.3</name>
    <name evidence="4" type="ORF">F36H5.3</name>
</gene>
<dbReference type="PROSITE" id="PS50144">
    <property type="entry name" value="MATH"/>
    <property type="match status" value="3"/>
</dbReference>
<name>Q2L6V3_CAEEL</name>
<dbReference type="Proteomes" id="UP000001940">
    <property type="component" value="Chromosome II"/>
</dbReference>
<dbReference type="AGR" id="WB:WBGene00018102"/>
<proteinExistence type="predicted"/>
<dbReference type="UCSC" id="F36H5.3a">
    <property type="organism name" value="c. elegans"/>
</dbReference>
<dbReference type="STRING" id="6239.F36H5.3b.1"/>
<dbReference type="PANTHER" id="PTHR46308:SF1">
    <property type="entry name" value="MATH DOMAIN-CONTAINING PROTEIN"/>
    <property type="match status" value="1"/>
</dbReference>
<dbReference type="Pfam" id="PF00917">
    <property type="entry name" value="MATH"/>
    <property type="match status" value="6"/>
</dbReference>
<evidence type="ECO:0000313" key="3">
    <source>
        <dbReference type="Proteomes" id="UP000001940"/>
    </source>
</evidence>
<dbReference type="RefSeq" id="NP_001040773.1">
    <property type="nucleotide sequence ID" value="NM_001047308.1"/>
</dbReference>
<dbReference type="InParanoid" id="Q2L6V3"/>
<feature type="domain" description="MATH" evidence="1">
    <location>
        <begin position="568"/>
        <end position="685"/>
    </location>
</feature>
<dbReference type="ExpressionAtlas" id="Q2L6V3">
    <property type="expression patterns" value="baseline and differential"/>
</dbReference>
<reference evidence="2 3" key="1">
    <citation type="journal article" date="1998" name="Science">
        <title>Genome sequence of the nematode C. elegans: a platform for investigating biology.</title>
        <authorList>
            <consortium name="The C. elegans sequencing consortium"/>
            <person name="Sulson J.E."/>
            <person name="Waterston R."/>
        </authorList>
    </citation>
    <scope>NUCLEOTIDE SEQUENCE [LARGE SCALE GENOMIC DNA]</scope>
    <source>
        <strain evidence="2 3">Bristol N2</strain>
    </source>
</reference>
<feature type="domain" description="MATH" evidence="1">
    <location>
        <begin position="698"/>
        <end position="815"/>
    </location>
</feature>
<sequence>MFPLYNEFLLPAVSSGPRKKFSLTYAAKNLSQFVAGEKQFSNEKVLFGIPWRLVVFENHDEIVGLSLSCGQCVQDSRKWSLSIEVELKLMSSSEKGFSKVRRLLVKTLTKIELQLLDTEDLIENFVSAESVRIQVDVKILEQKELKYETKIFELTYPIQNLARFENRESQSSDVRECFKVPWSIFVEKNHDFLSCHLMYEKELCTPNDWHIQGVCTFYLKSDEGKSFCNFYEIDLKGPGTSGDDHFIKWEDLIRNYSIDDSVTVIARVQITSLKRSFMKEGPISKSFVISQQFGGISSVLEGETLIGSEEKRFNIPWTIKMQRRSGFVVIFLYCRRKSYPHQIWTVYAKCWFKLVSANGKSLMRLQNAVFQCEDTCELDKFTRWEDMMTDYAIDDYVTIEAHVEIYDIVEKDIDLLAPSLSNALDEQTFYAGSFFSAFTISNISRFEDDEKQWGNTEKRYNIPWRLRAKKSFDFLEINLFCDEENIMTTNKLVEAECTFCLVSSNGNSLKQKLKLYFGRPGGQGVCRLVEWSELEEDYAVNDRVVIEAHVKIKKVRELSHEPLPIERSCVLSHTVRNIANMEESNFIFNITEEWYYVLWGISLKCNSGFVELQLNWENELFENESWTIQTRFQLSLIGANEKRITQYFEHTFDKPGSSGDSKFLRWEDMVNNYAIEDSVRVEACVRFIHVIATPPQKSFAMFYTLGNLSNVLEEEHHFSLTEKHFEIPWRISVQRKRMCILIYLHCDKPYSNNEDWSIQAEVHLILVSDTGRTSTDRVTHIFEKPEGICWTKTLNWQDMEKDFMVDDSVRVEARVKIVDVKKVEKKLARVVEDAKAPPKASKN</sequence>
<evidence type="ECO:0000313" key="4">
    <source>
        <dbReference type="WormBase" id="F36H5.3b"/>
    </source>
</evidence>
<dbReference type="Bgee" id="WBGene00018102">
    <property type="expression patterns" value="Expressed in embryo and 1 other cell type or tissue"/>
</dbReference>
<dbReference type="WormBase" id="F36H5.3b">
    <property type="protein sequence ID" value="CE09960"/>
    <property type="gene ID" value="WBGene00018102"/>
    <property type="gene designation" value="math-28"/>
</dbReference>
<dbReference type="SUPFAM" id="SSF49599">
    <property type="entry name" value="TRAF domain-like"/>
    <property type="match status" value="5"/>
</dbReference>
<dbReference type="AlphaFoldDB" id="Q2L6V3"/>
<dbReference type="PANTHER" id="PTHR46308">
    <property type="entry name" value="MATH (MEPRIN-ASSOCIATED TRAF HOMOLOGY) DOMAIN CONTAINING"/>
    <property type="match status" value="1"/>
</dbReference>
<dbReference type="InterPro" id="IPR002083">
    <property type="entry name" value="MATH/TRAF_dom"/>
</dbReference>
<dbReference type="PhylomeDB" id="Q2L6V3"/>
<dbReference type="FunCoup" id="Q2L6V3">
    <property type="interactions" value="171"/>
</dbReference>
<dbReference type="HOGENOM" id="CLU_380469_0_0_1"/>
<keyword evidence="3" id="KW-1185">Reference proteome</keyword>
<dbReference type="SMART" id="SM00061">
    <property type="entry name" value="MATH"/>
    <property type="match status" value="6"/>
</dbReference>
<dbReference type="CTD" id="185383"/>
<organism evidence="2 3">
    <name type="scientific">Caenorhabditis elegans</name>
    <dbReference type="NCBI Taxonomy" id="6239"/>
    <lineage>
        <taxon>Eukaryota</taxon>
        <taxon>Metazoa</taxon>
        <taxon>Ecdysozoa</taxon>
        <taxon>Nematoda</taxon>
        <taxon>Chromadorea</taxon>
        <taxon>Rhabditida</taxon>
        <taxon>Rhabditina</taxon>
        <taxon>Rhabditomorpha</taxon>
        <taxon>Rhabditoidea</taxon>
        <taxon>Rhabditidae</taxon>
        <taxon>Peloderinae</taxon>
        <taxon>Caenorhabditis</taxon>
    </lineage>
</organism>
<dbReference type="GeneID" id="185383"/>
<dbReference type="SMR" id="Q2L6V3"/>
<dbReference type="PaxDb" id="6239-F36H5.3b"/>
<dbReference type="Gene3D" id="2.60.210.10">
    <property type="entry name" value="Apoptosis, Tumor Necrosis Factor Receptor Associated Protein 2, Chain A"/>
    <property type="match status" value="5"/>
</dbReference>
<evidence type="ECO:0000313" key="2">
    <source>
        <dbReference type="EMBL" id="CCD63733.1"/>
    </source>
</evidence>
<dbReference type="CDD" id="cd00121">
    <property type="entry name" value="MATH"/>
    <property type="match status" value="6"/>
</dbReference>
<dbReference type="InterPro" id="IPR008974">
    <property type="entry name" value="TRAF-like"/>
</dbReference>
<protein>
    <submittedName>
        <fullName evidence="2">MATH domain-containing protein</fullName>
    </submittedName>
</protein>
<accession>Q2L6V3</accession>